<name>A0ABY3XJY0_9GAMM</name>
<feature type="signal peptide" evidence="2">
    <location>
        <begin position="1"/>
        <end position="27"/>
    </location>
</feature>
<feature type="region of interest" description="Disordered" evidence="1">
    <location>
        <begin position="22"/>
        <end position="118"/>
    </location>
</feature>
<feature type="compositionally biased region" description="Basic and acidic residues" evidence="1">
    <location>
        <begin position="40"/>
        <end position="60"/>
    </location>
</feature>
<reference evidence="3 4" key="1">
    <citation type="submission" date="2022-03" db="EMBL/GenBank/DDBJ databases">
        <title>Complete genome sequence of Lysobacter capsici VKM B-2533 and Lysobacter gummosus 10.1.1, promising sources of lytic agents.</title>
        <authorList>
            <person name="Tarlachkov S.V."/>
            <person name="Kudryakova I.V."/>
            <person name="Afoshin A.S."/>
            <person name="Leontyevskaya E.A."/>
            <person name="Leontyevskaya N.V."/>
        </authorList>
    </citation>
    <scope>NUCLEOTIDE SEQUENCE [LARGE SCALE GENOMIC DNA]</scope>
    <source>
        <strain evidence="3 4">10.1.1</strain>
    </source>
</reference>
<dbReference type="Pfam" id="PF05275">
    <property type="entry name" value="CopB"/>
    <property type="match status" value="1"/>
</dbReference>
<keyword evidence="4" id="KW-1185">Reference proteome</keyword>
<dbReference type="InterPro" id="IPR007939">
    <property type="entry name" value="Cu-R_B_prcur"/>
</dbReference>
<accession>A0ABY3XJY0</accession>
<feature type="chain" id="PRO_5046407114" evidence="2">
    <location>
        <begin position="28"/>
        <end position="345"/>
    </location>
</feature>
<dbReference type="EMBL" id="CP093547">
    <property type="protein sequence ID" value="UNP31943.1"/>
    <property type="molecule type" value="Genomic_DNA"/>
</dbReference>
<protein>
    <submittedName>
        <fullName evidence="3">Copper resistance protein B</fullName>
    </submittedName>
</protein>
<gene>
    <name evidence="3" type="ORF">MOV92_12095</name>
</gene>
<sequence length="345" mass="37848">MKTTARISSFAGTALALGLSVAGAAQAQSHDHAAMQAQSRKADASKPVDHSKMDHSKMDHSAMPAPKQDQAATDHSGMDHSGMDQGNMDHSGMDHSGMKPAARPDAPSEPREPIPTPTEADRAAAFPPLSRHMQHASELNHYLLFNRLEAADVDHGSAQAWEAQGWIGNDTDRLWLRSEGERERGHTESADLEVLYGRAISPWWDVVVGARHDFLPRQSQSWAAIGVQGMSPYKFEIAATAYVGDSGRSALNFEAEYELLLTNRLILQPLIEVDLFGSDDPRRGIGSGLSTVEAGLRLRYEFTRRFAPYVGISRERAFGGTADYRRADGEDIDDTRVVAGLRVWF</sequence>
<evidence type="ECO:0000313" key="3">
    <source>
        <dbReference type="EMBL" id="UNP31943.1"/>
    </source>
</evidence>
<organism evidence="3 4">
    <name type="scientific">Lysobacter gummosus</name>
    <dbReference type="NCBI Taxonomy" id="262324"/>
    <lineage>
        <taxon>Bacteria</taxon>
        <taxon>Pseudomonadati</taxon>
        <taxon>Pseudomonadota</taxon>
        <taxon>Gammaproteobacteria</taxon>
        <taxon>Lysobacterales</taxon>
        <taxon>Lysobacteraceae</taxon>
        <taxon>Lysobacter</taxon>
    </lineage>
</organism>
<dbReference type="RefSeq" id="WP_057943025.1">
    <property type="nucleotide sequence ID" value="NZ_CP011131.1"/>
</dbReference>
<proteinExistence type="predicted"/>
<evidence type="ECO:0000313" key="4">
    <source>
        <dbReference type="Proteomes" id="UP000829194"/>
    </source>
</evidence>
<dbReference type="Proteomes" id="UP000829194">
    <property type="component" value="Chromosome"/>
</dbReference>
<keyword evidence="2" id="KW-0732">Signal</keyword>
<evidence type="ECO:0000256" key="2">
    <source>
        <dbReference type="SAM" id="SignalP"/>
    </source>
</evidence>
<evidence type="ECO:0000256" key="1">
    <source>
        <dbReference type="SAM" id="MobiDB-lite"/>
    </source>
</evidence>